<dbReference type="RefSeq" id="WP_269925962.1">
    <property type="nucleotide sequence ID" value="NZ_JAMKBJ010000004.1"/>
</dbReference>
<dbReference type="EMBL" id="JAMKBJ010000004">
    <property type="protein sequence ID" value="MCZ8536866.1"/>
    <property type="molecule type" value="Genomic_DNA"/>
</dbReference>
<dbReference type="InterPro" id="IPR036259">
    <property type="entry name" value="MFS_trans_sf"/>
</dbReference>
<organism evidence="9 10">
    <name type="scientific">Paenisporosarcina quisquiliarum</name>
    <dbReference type="NCBI Taxonomy" id="365346"/>
    <lineage>
        <taxon>Bacteria</taxon>
        <taxon>Bacillati</taxon>
        <taxon>Bacillota</taxon>
        <taxon>Bacilli</taxon>
        <taxon>Bacillales</taxon>
        <taxon>Caryophanaceae</taxon>
        <taxon>Paenisporosarcina</taxon>
    </lineage>
</organism>
<keyword evidence="10" id="KW-1185">Reference proteome</keyword>
<accession>A0A9X3RCV7</accession>
<reference evidence="9" key="1">
    <citation type="submission" date="2022-05" db="EMBL/GenBank/DDBJ databases">
        <authorList>
            <person name="Colautti A."/>
            <person name="Iacumin L."/>
        </authorList>
    </citation>
    <scope>NUCLEOTIDE SEQUENCE</scope>
    <source>
        <strain evidence="9">SK 55</strain>
    </source>
</reference>
<feature type="transmembrane region" description="Helical" evidence="7">
    <location>
        <begin position="138"/>
        <end position="160"/>
    </location>
</feature>
<protein>
    <submittedName>
        <fullName evidence="9">MFS transporter</fullName>
    </submittedName>
</protein>
<feature type="transmembrane region" description="Helical" evidence="7">
    <location>
        <begin position="12"/>
        <end position="32"/>
    </location>
</feature>
<keyword evidence="5 7" id="KW-1133">Transmembrane helix</keyword>
<feature type="transmembrane region" description="Helical" evidence="7">
    <location>
        <begin position="313"/>
        <end position="336"/>
    </location>
</feature>
<keyword evidence="6 7" id="KW-0472">Membrane</keyword>
<dbReference type="GO" id="GO:0022857">
    <property type="term" value="F:transmembrane transporter activity"/>
    <property type="evidence" value="ECO:0007669"/>
    <property type="project" value="InterPro"/>
</dbReference>
<dbReference type="InterPro" id="IPR050171">
    <property type="entry name" value="MFS_Transporters"/>
</dbReference>
<dbReference type="Gene3D" id="1.20.1250.20">
    <property type="entry name" value="MFS general substrate transporter like domains"/>
    <property type="match status" value="1"/>
</dbReference>
<gene>
    <name evidence="9" type="ORF">M9R32_06695</name>
</gene>
<name>A0A9X3RCV7_9BACL</name>
<evidence type="ECO:0000313" key="9">
    <source>
        <dbReference type="EMBL" id="MCZ8536866.1"/>
    </source>
</evidence>
<feature type="transmembrane region" description="Helical" evidence="7">
    <location>
        <begin position="166"/>
        <end position="186"/>
    </location>
</feature>
<dbReference type="GO" id="GO:0005886">
    <property type="term" value="C:plasma membrane"/>
    <property type="evidence" value="ECO:0007669"/>
    <property type="project" value="UniProtKB-SubCell"/>
</dbReference>
<evidence type="ECO:0000256" key="5">
    <source>
        <dbReference type="ARBA" id="ARBA00022989"/>
    </source>
</evidence>
<dbReference type="InterPro" id="IPR011701">
    <property type="entry name" value="MFS"/>
</dbReference>
<feature type="transmembrane region" description="Helical" evidence="7">
    <location>
        <begin position="44"/>
        <end position="62"/>
    </location>
</feature>
<comment type="subcellular location">
    <subcellularLocation>
        <location evidence="1">Cell membrane</location>
        <topology evidence="1">Multi-pass membrane protein</topology>
    </subcellularLocation>
</comment>
<dbReference type="AlphaFoldDB" id="A0A9X3RCV7"/>
<keyword evidence="2" id="KW-0813">Transport</keyword>
<evidence type="ECO:0000256" key="7">
    <source>
        <dbReference type="SAM" id="Phobius"/>
    </source>
</evidence>
<evidence type="ECO:0000256" key="3">
    <source>
        <dbReference type="ARBA" id="ARBA00022475"/>
    </source>
</evidence>
<feature type="transmembrane region" description="Helical" evidence="7">
    <location>
        <begin position="290"/>
        <end position="307"/>
    </location>
</feature>
<dbReference type="SUPFAM" id="SSF103473">
    <property type="entry name" value="MFS general substrate transporter"/>
    <property type="match status" value="1"/>
</dbReference>
<dbReference type="PROSITE" id="PS00216">
    <property type="entry name" value="SUGAR_TRANSPORT_1"/>
    <property type="match status" value="1"/>
</dbReference>
<evidence type="ECO:0000259" key="8">
    <source>
        <dbReference type="PROSITE" id="PS50850"/>
    </source>
</evidence>
<evidence type="ECO:0000256" key="4">
    <source>
        <dbReference type="ARBA" id="ARBA00022692"/>
    </source>
</evidence>
<feature type="transmembrane region" description="Helical" evidence="7">
    <location>
        <begin position="348"/>
        <end position="369"/>
    </location>
</feature>
<proteinExistence type="predicted"/>
<evidence type="ECO:0000313" key="10">
    <source>
        <dbReference type="Proteomes" id="UP001152173"/>
    </source>
</evidence>
<dbReference type="InterPro" id="IPR005829">
    <property type="entry name" value="Sugar_transporter_CS"/>
</dbReference>
<dbReference type="Pfam" id="PF07690">
    <property type="entry name" value="MFS_1"/>
    <property type="match status" value="1"/>
</dbReference>
<feature type="transmembrane region" description="Helical" evidence="7">
    <location>
        <begin position="375"/>
        <end position="396"/>
    </location>
</feature>
<evidence type="ECO:0000256" key="1">
    <source>
        <dbReference type="ARBA" id="ARBA00004651"/>
    </source>
</evidence>
<feature type="transmembrane region" description="Helical" evidence="7">
    <location>
        <begin position="256"/>
        <end position="278"/>
    </location>
</feature>
<dbReference type="PROSITE" id="PS50850">
    <property type="entry name" value="MFS"/>
    <property type="match status" value="1"/>
</dbReference>
<dbReference type="PANTHER" id="PTHR23517">
    <property type="entry name" value="RESISTANCE PROTEIN MDTM, PUTATIVE-RELATED-RELATED"/>
    <property type="match status" value="1"/>
</dbReference>
<feature type="transmembrane region" description="Helical" evidence="7">
    <location>
        <begin position="218"/>
        <end position="236"/>
    </location>
</feature>
<dbReference type="PANTHER" id="PTHR23517:SF3">
    <property type="entry name" value="INTEGRAL MEMBRANE TRANSPORT PROTEIN"/>
    <property type="match status" value="1"/>
</dbReference>
<dbReference type="InterPro" id="IPR020846">
    <property type="entry name" value="MFS_dom"/>
</dbReference>
<sequence>MDIKSFSSAIKIRIALRFLTVFSNAIVMPYVVVFFVEQVGNKTATWMIICIGFSGIIGYLIGGKMADQYGRKKLILIGEFLTAVGFLIVAIGNMPVGSKPFVSFIGFIIIYFFSSVANPAYSAFIIDETTKENRKNVYTVLLWTAYLSIALGSLTGGFLFDQYATILFLVVASVSFISFICVFIWIEDKYQSIVEGAVTPEAKGKPNHSTLKVYREMLRDPVFISVAYVTLTFAIMDEQLSYYLSIRYVSLFGDEGYTLLGFLRTENTLLAVGLTVFFTRFLKKMSDLNAIITGSMIFFIGYILLSVSELSNILFLAMGIVTIGELILLPSTQTIIAEIIPDEYRSTYSGVLGVVATTGGLLASLFILLTDFLSAVGFTIIYTSIGTLTLIVVLNLKKMVR</sequence>
<comment type="caution">
    <text evidence="9">The sequence shown here is derived from an EMBL/GenBank/DDBJ whole genome shotgun (WGS) entry which is preliminary data.</text>
</comment>
<evidence type="ECO:0000256" key="2">
    <source>
        <dbReference type="ARBA" id="ARBA00022448"/>
    </source>
</evidence>
<feature type="transmembrane region" description="Helical" evidence="7">
    <location>
        <begin position="74"/>
        <end position="92"/>
    </location>
</feature>
<dbReference type="Proteomes" id="UP001152173">
    <property type="component" value="Unassembled WGS sequence"/>
</dbReference>
<keyword evidence="3" id="KW-1003">Cell membrane</keyword>
<feature type="transmembrane region" description="Helical" evidence="7">
    <location>
        <begin position="104"/>
        <end position="126"/>
    </location>
</feature>
<evidence type="ECO:0000256" key="6">
    <source>
        <dbReference type="ARBA" id="ARBA00023136"/>
    </source>
</evidence>
<feature type="domain" description="Major facilitator superfamily (MFS) profile" evidence="8">
    <location>
        <begin position="1"/>
        <end position="401"/>
    </location>
</feature>
<keyword evidence="4 7" id="KW-0812">Transmembrane</keyword>